<evidence type="ECO:0008006" key="3">
    <source>
        <dbReference type="Google" id="ProtNLM"/>
    </source>
</evidence>
<gene>
    <name evidence="1" type="ORF">SAMN05444353_0930</name>
</gene>
<evidence type="ECO:0000313" key="1">
    <source>
        <dbReference type="EMBL" id="SEE14605.1"/>
    </source>
</evidence>
<dbReference type="Proteomes" id="UP000183071">
    <property type="component" value="Unassembled WGS sequence"/>
</dbReference>
<accession>A0A1H5GGB1</accession>
<name>A0A1H5GGB1_9FLAO</name>
<sequence>MIQRISSLFLVFLYLVAMLKPIAPFVEYAINYDYISKVLCINTDKPELSCNGKCQLMQKLEEQQEKDYQSLRIQMDEYPIGFVKFIDIKQNNFSDDLLKVNHFYKNQYTYLNAYNVFHPPIC</sequence>
<organism evidence="1 2">
    <name type="scientific">Polaribacter dokdonensis DSW-5</name>
    <dbReference type="NCBI Taxonomy" id="1300348"/>
    <lineage>
        <taxon>Bacteria</taxon>
        <taxon>Pseudomonadati</taxon>
        <taxon>Bacteroidota</taxon>
        <taxon>Flavobacteriia</taxon>
        <taxon>Flavobacteriales</taxon>
        <taxon>Flavobacteriaceae</taxon>
    </lineage>
</organism>
<comment type="caution">
    <text evidence="1">The sequence shown here is derived from an EMBL/GenBank/DDBJ whole genome shotgun (WGS) entry which is preliminary data.</text>
</comment>
<keyword evidence="2" id="KW-1185">Reference proteome</keyword>
<proteinExistence type="predicted"/>
<evidence type="ECO:0000313" key="2">
    <source>
        <dbReference type="Proteomes" id="UP000183071"/>
    </source>
</evidence>
<dbReference type="EMBL" id="FNUE01000001">
    <property type="protein sequence ID" value="SEE14605.1"/>
    <property type="molecule type" value="Genomic_DNA"/>
</dbReference>
<reference evidence="1 2" key="1">
    <citation type="submission" date="2016-10" db="EMBL/GenBank/DDBJ databases">
        <authorList>
            <person name="Varghese N."/>
            <person name="Submissions S."/>
        </authorList>
    </citation>
    <scope>NUCLEOTIDE SEQUENCE [LARGE SCALE GENOMIC DNA]</scope>
    <source>
        <strain evidence="1 2">DSW-5</strain>
    </source>
</reference>
<protein>
    <recommendedName>
        <fullName evidence="3">Transmembrane protein</fullName>
    </recommendedName>
</protein>